<dbReference type="InterPro" id="IPR050781">
    <property type="entry name" value="CWC22_splicing_factor"/>
</dbReference>
<evidence type="ECO:0000313" key="7">
    <source>
        <dbReference type="Proteomes" id="UP001623330"/>
    </source>
</evidence>
<feature type="compositionally biased region" description="Polar residues" evidence="4">
    <location>
        <begin position="349"/>
        <end position="361"/>
    </location>
</feature>
<evidence type="ECO:0000256" key="1">
    <source>
        <dbReference type="ARBA" id="ARBA00004604"/>
    </source>
</evidence>
<evidence type="ECO:0000256" key="4">
    <source>
        <dbReference type="SAM" id="MobiDB-lite"/>
    </source>
</evidence>
<comment type="caution">
    <text evidence="6">The sequence shown here is derived from an EMBL/GenBank/DDBJ whole genome shotgun (WGS) entry which is preliminary data.</text>
</comment>
<feature type="compositionally biased region" description="Acidic residues" evidence="4">
    <location>
        <begin position="303"/>
        <end position="325"/>
    </location>
</feature>
<feature type="compositionally biased region" description="Basic and acidic residues" evidence="4">
    <location>
        <begin position="387"/>
        <end position="399"/>
    </location>
</feature>
<dbReference type="SMART" id="SM00544">
    <property type="entry name" value="MA3"/>
    <property type="match status" value="1"/>
</dbReference>
<evidence type="ECO:0000256" key="3">
    <source>
        <dbReference type="ARBA" id="ARBA00023242"/>
    </source>
</evidence>
<dbReference type="Pfam" id="PF02847">
    <property type="entry name" value="MA3"/>
    <property type="match status" value="1"/>
</dbReference>
<feature type="compositionally biased region" description="Basic and acidic residues" evidence="4">
    <location>
        <begin position="627"/>
        <end position="637"/>
    </location>
</feature>
<feature type="compositionally biased region" description="Polar residues" evidence="4">
    <location>
        <begin position="290"/>
        <end position="302"/>
    </location>
</feature>
<dbReference type="InterPro" id="IPR003891">
    <property type="entry name" value="Initiation_fac_eIF4g_MI"/>
</dbReference>
<feature type="compositionally biased region" description="Basic and acidic residues" evidence="4">
    <location>
        <begin position="328"/>
        <end position="340"/>
    </location>
</feature>
<accession>A0ABR4NS15</accession>
<dbReference type="SMART" id="SM00543">
    <property type="entry name" value="MIF4G"/>
    <property type="match status" value="1"/>
</dbReference>
<dbReference type="PANTHER" id="PTHR18034:SF4">
    <property type="entry name" value="NUCLEOLAR MIF4G DOMAIN-CONTAINING PROTEIN 1"/>
    <property type="match status" value="1"/>
</dbReference>
<dbReference type="SUPFAM" id="SSF48371">
    <property type="entry name" value="ARM repeat"/>
    <property type="match status" value="1"/>
</dbReference>
<dbReference type="PANTHER" id="PTHR18034">
    <property type="entry name" value="CELL CYCLE CONTROL PROTEIN CWF22-RELATED"/>
    <property type="match status" value="1"/>
</dbReference>
<feature type="compositionally biased region" description="Acidic residues" evidence="4">
    <location>
        <begin position="233"/>
        <end position="266"/>
    </location>
</feature>
<dbReference type="InterPro" id="IPR003890">
    <property type="entry name" value="MIF4G-like_typ-3"/>
</dbReference>
<feature type="compositionally biased region" description="Acidic residues" evidence="4">
    <location>
        <begin position="421"/>
        <end position="443"/>
    </location>
</feature>
<feature type="compositionally biased region" description="Basic residues" evidence="4">
    <location>
        <begin position="71"/>
        <end position="81"/>
    </location>
</feature>
<feature type="compositionally biased region" description="Basic and acidic residues" evidence="4">
    <location>
        <begin position="508"/>
        <end position="535"/>
    </location>
</feature>
<feature type="compositionally biased region" description="Acidic residues" evidence="4">
    <location>
        <begin position="362"/>
        <end position="384"/>
    </location>
</feature>
<comment type="similarity">
    <text evidence="2">Belongs to the CWC22 family.</text>
</comment>
<feature type="compositionally biased region" description="Basic and acidic residues" evidence="4">
    <location>
        <begin position="269"/>
        <end position="281"/>
    </location>
</feature>
<dbReference type="Gene3D" id="1.25.40.180">
    <property type="match status" value="1"/>
</dbReference>
<feature type="compositionally biased region" description="Acidic residues" evidence="4">
    <location>
        <begin position="103"/>
        <end position="125"/>
    </location>
</feature>
<feature type="compositionally biased region" description="Basic and acidic residues" evidence="4">
    <location>
        <begin position="446"/>
        <end position="458"/>
    </location>
</feature>
<feature type="compositionally biased region" description="Acidic residues" evidence="4">
    <location>
        <begin position="176"/>
        <end position="200"/>
    </location>
</feature>
<keyword evidence="3" id="KW-0539">Nucleus</keyword>
<proteinExistence type="inferred from homology"/>
<sequence>MGSRNSGINIPGVILDELKGRDYSNDERFLVKKGKKRAAHQLSRKDRRKLQRAEKKNRGKKEIVVEDVLKSKRKPQVKKPQVHVQRPNNKKNGNGDEKLPFSSDDELSSGDFDEFEEGDLDEEEWQQLKELEEGDSESDSEEESSESSVEEKQSRKNKSVKNTGKEPVGESKSSSEEDVSDAEGIDDDDESFTEEEEELTAEQTMAKLKALKNAKLKKQDNKTNDSTLNNSEEIIDDDVSDDFDGTDESEIDDEDEDEDDELEMTVEETMAKLKALKEQKKSGKVVMNDNDISSGSDQSDNYDGTDESEMDEEFDDEDDESEMTVEETMAKLKALKEQKKSGKVVMNDNDISSGSDQSDNYDGTDESEMDEEFDDEDDESEMTVEETMAKLKALKEQKKSGKVVMNDNDISSGSDQSDNYDGTDESEMDEEFDDEDDESEMTVEETMAKLKALKEQKTNKITNSGESKSLKSVKFDLPDHVSEEERSSSIDDDFSEEESQMTVEETMEALKKAKQDKQKSIKSSDGKKIRNTKGEEEVINFPLTQSERVAIQKDEWDMNYYAKKLGLKGDKRKIRAKDEFDAVGGLLEGLDFFENFDDLSESEEESDLISEDEVEDENSGAESESESDQRDIDKPFSSDDELSSGDFDEFDENDLDEEEWEQLRELEDSDDENDDESDSKSSKKKTKHRENPYVAPSESVSGAYVPPSMRKKLESADSDNATISEIRKKVKSLLNKLSDTNLLVILTSLNELYDAYARQYVTDTIISEILKLISQNNKLLDSFVMNYSAVVYAIWKLRGTEAGASFLQALVEEFLNELKNGTSQIDASSSAALITNKKCSNIISLISYCYNFGLMSSRLIFDIIKKLIANPNEFSTELLLRIVAISGPLIRGDDPSALKEILSELLANMKTVKTSPRLQFLLDVMADLKNNRLKPSILAADHRNIKKIVLNSVRSGGTEEPLQVSLSDIENVDEKGKWWLVGASWKGNMSSAFEEVNTTDNKPSKENVRINDDLLDDIPDWSKIAREQRMNTEVRRAIFISIMSAQDYIEASTKIEKLGLKNKQALEIPKVIIHCLLAEGANNGYNPYYALVASKLYELNSTLTKSFQFVFWDILKKFEDKSNYDSEAEEEETEEEMDEDKSIRKILSQGKFFGSLMAEGILKLDVFKHVPLMGGLTKNGYLFIEVLLFQLLLNIAKKSETKSKNKSGNKEVTYTTSLLNSILINGIKLENKSFILKGLKWFIGKKLKYSDYLAGKRGDKQYIKDCRRIEWAIKNIQELIAAELESTDI</sequence>
<evidence type="ECO:0000256" key="2">
    <source>
        <dbReference type="ARBA" id="ARBA00006856"/>
    </source>
</evidence>
<feature type="compositionally biased region" description="Acidic residues" evidence="4">
    <location>
        <begin position="638"/>
        <end position="660"/>
    </location>
</feature>
<evidence type="ECO:0000259" key="5">
    <source>
        <dbReference type="PROSITE" id="PS51366"/>
    </source>
</evidence>
<feature type="region of interest" description="Disordered" evidence="4">
    <location>
        <begin position="29"/>
        <end position="535"/>
    </location>
</feature>
<feature type="compositionally biased region" description="Acidic residues" evidence="4">
    <location>
        <begin position="490"/>
        <end position="499"/>
    </location>
</feature>
<feature type="compositionally biased region" description="Acidic residues" evidence="4">
    <location>
        <begin position="597"/>
        <end position="626"/>
    </location>
</feature>
<dbReference type="EMBL" id="JBEVYD010000008">
    <property type="protein sequence ID" value="KAL3231113.1"/>
    <property type="molecule type" value="Genomic_DNA"/>
</dbReference>
<feature type="compositionally biased region" description="Basic and acidic residues" evidence="4">
    <location>
        <begin position="473"/>
        <end position="489"/>
    </location>
</feature>
<keyword evidence="7" id="KW-1185">Reference proteome</keyword>
<feature type="domain" description="MI" evidence="5">
    <location>
        <begin position="1033"/>
        <end position="1172"/>
    </location>
</feature>
<protein>
    <submittedName>
        <fullName evidence="6">Suppressor of glycerol defect protein 1</fullName>
    </submittedName>
</protein>
<name>A0ABR4NS15_9SACH</name>
<dbReference type="PROSITE" id="PS51366">
    <property type="entry name" value="MI"/>
    <property type="match status" value="1"/>
</dbReference>
<feature type="region of interest" description="Disordered" evidence="4">
    <location>
        <begin position="597"/>
        <end position="705"/>
    </location>
</feature>
<reference evidence="6 7" key="1">
    <citation type="submission" date="2024-05" db="EMBL/GenBank/DDBJ databases">
        <title>Long read based assembly of the Candida bracarensis genome reveals expanded adhesin content.</title>
        <authorList>
            <person name="Marcet-Houben M."/>
            <person name="Ksiezopolska E."/>
            <person name="Gabaldon T."/>
        </authorList>
    </citation>
    <scope>NUCLEOTIDE SEQUENCE [LARGE SCALE GENOMIC DNA]</scope>
    <source>
        <strain evidence="6 7">CBM6</strain>
    </source>
</reference>
<comment type="subcellular location">
    <subcellularLocation>
        <location evidence="1">Nucleus</location>
        <location evidence="1">Nucleolus</location>
    </subcellularLocation>
</comment>
<organism evidence="6 7">
    <name type="scientific">Nakaseomyces bracarensis</name>
    <dbReference type="NCBI Taxonomy" id="273131"/>
    <lineage>
        <taxon>Eukaryota</taxon>
        <taxon>Fungi</taxon>
        <taxon>Dikarya</taxon>
        <taxon>Ascomycota</taxon>
        <taxon>Saccharomycotina</taxon>
        <taxon>Saccharomycetes</taxon>
        <taxon>Saccharomycetales</taxon>
        <taxon>Saccharomycetaceae</taxon>
        <taxon>Nakaseomyces</taxon>
    </lineage>
</organism>
<feature type="compositionally biased region" description="Polar residues" evidence="4">
    <location>
        <begin position="408"/>
        <end position="420"/>
    </location>
</feature>
<feature type="compositionally biased region" description="Acidic residues" evidence="4">
    <location>
        <begin position="667"/>
        <end position="677"/>
    </location>
</feature>
<gene>
    <name evidence="6" type="ORF">RNJ44_00752</name>
</gene>
<dbReference type="Proteomes" id="UP001623330">
    <property type="component" value="Unassembled WGS sequence"/>
</dbReference>
<evidence type="ECO:0000313" key="6">
    <source>
        <dbReference type="EMBL" id="KAL3231113.1"/>
    </source>
</evidence>
<feature type="compositionally biased region" description="Basic and acidic residues" evidence="4">
    <location>
        <begin position="51"/>
        <end position="70"/>
    </location>
</feature>
<dbReference type="InterPro" id="IPR016024">
    <property type="entry name" value="ARM-type_fold"/>
</dbReference>
<dbReference type="Pfam" id="PF02854">
    <property type="entry name" value="MIF4G"/>
    <property type="match status" value="1"/>
</dbReference>
<feature type="compositionally biased region" description="Acidic residues" evidence="4">
    <location>
        <begin position="132"/>
        <end position="145"/>
    </location>
</feature>
<feature type="compositionally biased region" description="Basic and acidic residues" evidence="4">
    <location>
        <begin position="163"/>
        <end position="175"/>
    </location>
</feature>